<protein>
    <submittedName>
        <fullName evidence="3">DNA repair exonuclease</fullName>
    </submittedName>
</protein>
<keyword evidence="3" id="KW-0269">Exonuclease</keyword>
<dbReference type="SUPFAM" id="SSF56300">
    <property type="entry name" value="Metallo-dependent phosphatases"/>
    <property type="match status" value="1"/>
</dbReference>
<evidence type="ECO:0000313" key="4">
    <source>
        <dbReference type="Proteomes" id="UP000823910"/>
    </source>
</evidence>
<dbReference type="CDD" id="cd00840">
    <property type="entry name" value="MPP_Mre11_N"/>
    <property type="match status" value="1"/>
</dbReference>
<comment type="caution">
    <text evidence="3">The sequence shown here is derived from an EMBL/GenBank/DDBJ whole genome shotgun (WGS) entry which is preliminary data.</text>
</comment>
<gene>
    <name evidence="3" type="ORF">H9704_10910</name>
</gene>
<reference evidence="3" key="1">
    <citation type="journal article" date="2021" name="PeerJ">
        <title>Extensive microbial diversity within the chicken gut microbiome revealed by metagenomics and culture.</title>
        <authorList>
            <person name="Gilroy R."/>
            <person name="Ravi A."/>
            <person name="Getino M."/>
            <person name="Pursley I."/>
            <person name="Horton D.L."/>
            <person name="Alikhan N.F."/>
            <person name="Baker D."/>
            <person name="Gharbi K."/>
            <person name="Hall N."/>
            <person name="Watson M."/>
            <person name="Adriaenssens E.M."/>
            <person name="Foster-Nyarko E."/>
            <person name="Jarju S."/>
            <person name="Secka A."/>
            <person name="Antonio M."/>
            <person name="Oren A."/>
            <person name="Chaudhuri R.R."/>
            <person name="La Ragione R."/>
            <person name="Hildebrand F."/>
            <person name="Pallen M.J."/>
        </authorList>
    </citation>
    <scope>NUCLEOTIDE SEQUENCE</scope>
    <source>
        <strain evidence="3">CHK180-15479</strain>
    </source>
</reference>
<dbReference type="GO" id="GO:0004527">
    <property type="term" value="F:exonuclease activity"/>
    <property type="evidence" value="ECO:0007669"/>
    <property type="project" value="UniProtKB-KW"/>
</dbReference>
<proteinExistence type="predicted"/>
<dbReference type="Pfam" id="PF00149">
    <property type="entry name" value="Metallophos"/>
    <property type="match status" value="1"/>
</dbReference>
<sequence>MRFIHTGDIHWGMIPDADKPWGKERAQAIKDTFRSIVDYAREKEADCLFISGDLFHRQPLARDLKEVNYLFSTIPTVKILLIAGNHDRIRENSALLSFSWAPNVTFLMEDHLTSHYFEDINTEVYGFSYHKAEIKEPLLEDIQVPLNNRIQILMAHGGDASHLPMNYNSLELSPFSYIALGHIHKPQVMAERKMAYCGSPEPLDITETGPHGFFFGEIHPTTRKITHLEFVPISSLQYIPLAVNVTPDTTNGELADRIAREIEKRGDKNIYRFRIKGMRDPETEFDLGLLLSRFRIGEIIDDSEPQYDFSALFAQHSSDMIGFFIQALQKENMSPVEKKALHYGVNALLHTTDERS</sequence>
<dbReference type="InterPro" id="IPR004843">
    <property type="entry name" value="Calcineurin-like_PHP"/>
</dbReference>
<name>A0A9D2N1F4_9FIRM</name>
<dbReference type="Proteomes" id="UP000823910">
    <property type="component" value="Unassembled WGS sequence"/>
</dbReference>
<organism evidence="3 4">
    <name type="scientific">Candidatus Enterocloster excrementipullorum</name>
    <dbReference type="NCBI Taxonomy" id="2838559"/>
    <lineage>
        <taxon>Bacteria</taxon>
        <taxon>Bacillati</taxon>
        <taxon>Bacillota</taxon>
        <taxon>Clostridia</taxon>
        <taxon>Lachnospirales</taxon>
        <taxon>Lachnospiraceae</taxon>
        <taxon>Enterocloster</taxon>
    </lineage>
</organism>
<feature type="domain" description="Calcineurin-like phosphoesterase" evidence="2">
    <location>
        <begin position="1"/>
        <end position="186"/>
    </location>
</feature>
<evidence type="ECO:0000259" key="2">
    <source>
        <dbReference type="Pfam" id="PF00149"/>
    </source>
</evidence>
<evidence type="ECO:0000256" key="1">
    <source>
        <dbReference type="ARBA" id="ARBA00022801"/>
    </source>
</evidence>
<keyword evidence="1" id="KW-0378">Hydrolase</keyword>
<accession>A0A9D2N1F4</accession>
<dbReference type="Gene3D" id="3.60.21.10">
    <property type="match status" value="1"/>
</dbReference>
<dbReference type="InterPro" id="IPR050535">
    <property type="entry name" value="DNA_Repair-Maintenance_Comp"/>
</dbReference>
<dbReference type="EMBL" id="DWWT01000056">
    <property type="protein sequence ID" value="HJC06642.1"/>
    <property type="molecule type" value="Genomic_DNA"/>
</dbReference>
<keyword evidence="3" id="KW-0540">Nuclease</keyword>
<dbReference type="PANTHER" id="PTHR30337">
    <property type="entry name" value="COMPONENT OF ATP-DEPENDENT DSDNA EXONUCLEASE"/>
    <property type="match status" value="1"/>
</dbReference>
<dbReference type="InterPro" id="IPR041796">
    <property type="entry name" value="Mre11_N"/>
</dbReference>
<evidence type="ECO:0000313" key="3">
    <source>
        <dbReference type="EMBL" id="HJC06642.1"/>
    </source>
</evidence>
<dbReference type="InterPro" id="IPR029052">
    <property type="entry name" value="Metallo-depent_PP-like"/>
</dbReference>
<dbReference type="AlphaFoldDB" id="A0A9D2N1F4"/>
<reference evidence="3" key="2">
    <citation type="submission" date="2021-04" db="EMBL/GenBank/DDBJ databases">
        <authorList>
            <person name="Gilroy R."/>
        </authorList>
    </citation>
    <scope>NUCLEOTIDE SEQUENCE</scope>
    <source>
        <strain evidence="3">CHK180-15479</strain>
    </source>
</reference>